<sequence>MWYAGAYTAQLDMVPTGVASCFNVPVIFDGAKRDRAIWSGDLLISDPVAQLSLGSNAAPYGWVSASVDLPPRPTEDSLAWVSDEIRGQGPQSWMAEQRARWRTLPWGPCSGGYRAGVVAAIAGTD</sequence>
<dbReference type="GO" id="GO:0005975">
    <property type="term" value="P:carbohydrate metabolic process"/>
    <property type="evidence" value="ECO:0007669"/>
    <property type="project" value="InterPro"/>
</dbReference>
<reference evidence="1 2" key="1">
    <citation type="submission" date="2020-08" db="EMBL/GenBank/DDBJ databases">
        <title>Sequencing the genomes of 1000 actinobacteria strains.</title>
        <authorList>
            <person name="Klenk H.-P."/>
        </authorList>
    </citation>
    <scope>NUCLEOTIDE SEQUENCE [LARGE SCALE GENOMIC DNA]</scope>
    <source>
        <strain evidence="1 2">DSM 103125</strain>
    </source>
</reference>
<evidence type="ECO:0000313" key="2">
    <source>
        <dbReference type="Proteomes" id="UP000586947"/>
    </source>
</evidence>
<evidence type="ECO:0000313" key="1">
    <source>
        <dbReference type="EMBL" id="MBB5480652.1"/>
    </source>
</evidence>
<dbReference type="InterPro" id="IPR012341">
    <property type="entry name" value="6hp_glycosidase-like_sf"/>
</dbReference>
<dbReference type="AlphaFoldDB" id="A0A840VTX6"/>
<gene>
    <name evidence="1" type="ORF">HNR20_005157</name>
</gene>
<comment type="caution">
    <text evidence="1">The sequence shown here is derived from an EMBL/GenBank/DDBJ whole genome shotgun (WGS) entry which is preliminary data.</text>
</comment>
<dbReference type="Proteomes" id="UP000586947">
    <property type="component" value="Unassembled WGS sequence"/>
</dbReference>
<dbReference type="EMBL" id="JACHDP010000001">
    <property type="protein sequence ID" value="MBB5480652.1"/>
    <property type="molecule type" value="Genomic_DNA"/>
</dbReference>
<proteinExistence type="predicted"/>
<dbReference type="RefSeq" id="WP_184184958.1">
    <property type="nucleotide sequence ID" value="NZ_BMNF01000004.1"/>
</dbReference>
<organism evidence="1 2">
    <name type="scientific">Micromonospora parathelypteridis</name>
    <dbReference type="NCBI Taxonomy" id="1839617"/>
    <lineage>
        <taxon>Bacteria</taxon>
        <taxon>Bacillati</taxon>
        <taxon>Actinomycetota</taxon>
        <taxon>Actinomycetes</taxon>
        <taxon>Micromonosporales</taxon>
        <taxon>Micromonosporaceae</taxon>
        <taxon>Micromonospora</taxon>
    </lineage>
</organism>
<keyword evidence="2" id="KW-1185">Reference proteome</keyword>
<accession>A0A840VTX6</accession>
<dbReference type="Gene3D" id="1.50.10.10">
    <property type="match status" value="1"/>
</dbReference>
<name>A0A840VTX6_9ACTN</name>
<protein>
    <submittedName>
        <fullName evidence="1">Uncharacterized protein</fullName>
    </submittedName>
</protein>